<sequence>MRVWQHIKTVVKRVIWFILDVQAHLVFSTDKGFGVFKGKFASFDEARQNAPKNKNKAWSDQDGEAFYRDFINRKFGYKILAYEYTIFYHLNNILRLNPKAKIFDFGGGFGEHFLRYKHHSKQSPLWSVYDREQKMRFQNDIISRFQTETLTFTNQMEGDYDILISCGAIHYLEHYQSCMSKLLKANMGGGSNIFYSNVCPYNKKRQLM</sequence>
<protein>
    <recommendedName>
        <fullName evidence="3">Methyltransferase, TIGR04325 family</fullName>
    </recommendedName>
</protein>
<dbReference type="Proteomes" id="UP000255103">
    <property type="component" value="Unassembled WGS sequence"/>
</dbReference>
<dbReference type="InterPro" id="IPR029063">
    <property type="entry name" value="SAM-dependent_MTases_sf"/>
</dbReference>
<dbReference type="RefSeq" id="WP_115721420.1">
    <property type="nucleotide sequence ID" value="NZ_UGHX01000001.1"/>
</dbReference>
<accession>A0A377JRJ4</accession>
<name>A0A377JRJ4_9HELI</name>
<evidence type="ECO:0000313" key="2">
    <source>
        <dbReference type="Proteomes" id="UP000255103"/>
    </source>
</evidence>
<gene>
    <name evidence="1" type="ORF">NCTC12219_00470</name>
</gene>
<proteinExistence type="predicted"/>
<organism evidence="1 2">
    <name type="scientific">Helicobacter cinaedi</name>
    <dbReference type="NCBI Taxonomy" id="213"/>
    <lineage>
        <taxon>Bacteria</taxon>
        <taxon>Pseudomonadati</taxon>
        <taxon>Campylobacterota</taxon>
        <taxon>Epsilonproteobacteria</taxon>
        <taxon>Campylobacterales</taxon>
        <taxon>Helicobacteraceae</taxon>
        <taxon>Helicobacter</taxon>
    </lineage>
</organism>
<dbReference type="AlphaFoldDB" id="A0A377JRJ4"/>
<dbReference type="EMBL" id="UGHX01000001">
    <property type="protein sequence ID" value="STP10599.1"/>
    <property type="molecule type" value="Genomic_DNA"/>
</dbReference>
<dbReference type="SUPFAM" id="SSF53335">
    <property type="entry name" value="S-adenosyl-L-methionine-dependent methyltransferases"/>
    <property type="match status" value="1"/>
</dbReference>
<reference evidence="1 2" key="1">
    <citation type="submission" date="2018-06" db="EMBL/GenBank/DDBJ databases">
        <authorList>
            <consortium name="Pathogen Informatics"/>
            <person name="Doyle S."/>
        </authorList>
    </citation>
    <scope>NUCLEOTIDE SEQUENCE [LARGE SCALE GENOMIC DNA]</scope>
    <source>
        <strain evidence="1 2">NCTC12219</strain>
    </source>
</reference>
<evidence type="ECO:0008006" key="3">
    <source>
        <dbReference type="Google" id="ProtNLM"/>
    </source>
</evidence>
<evidence type="ECO:0000313" key="1">
    <source>
        <dbReference type="EMBL" id="STP10599.1"/>
    </source>
</evidence>